<dbReference type="GO" id="GO:0008270">
    <property type="term" value="F:zinc ion binding"/>
    <property type="evidence" value="ECO:0007669"/>
    <property type="project" value="UniProtKB-KW"/>
</dbReference>
<keyword evidence="2 4" id="KW-0863">Zinc-finger</keyword>
<evidence type="ECO:0000256" key="4">
    <source>
        <dbReference type="PROSITE-ProRule" id="PRU00091"/>
    </source>
</evidence>
<dbReference type="PANTHER" id="PTHR39490:SF8">
    <property type="entry name" value="ZINC FINGER FYVE DOMAIN-CONTAINING PROTEIN 21"/>
    <property type="match status" value="1"/>
</dbReference>
<protein>
    <recommendedName>
        <fullName evidence="6">FYVE-type domain-containing protein</fullName>
    </recommendedName>
</protein>
<dbReference type="PROSITE" id="PS50178">
    <property type="entry name" value="ZF_FYVE"/>
    <property type="match status" value="1"/>
</dbReference>
<dbReference type="Gene3D" id="3.30.40.10">
    <property type="entry name" value="Zinc/RING finger domain, C3HC4 (zinc finger)"/>
    <property type="match status" value="1"/>
</dbReference>
<dbReference type="InterPro" id="IPR013083">
    <property type="entry name" value="Znf_RING/FYVE/PHD"/>
</dbReference>
<feature type="domain" description="FYVE-type" evidence="6">
    <location>
        <begin position="411"/>
        <end position="466"/>
    </location>
</feature>
<proteinExistence type="predicted"/>
<evidence type="ECO:0000256" key="2">
    <source>
        <dbReference type="ARBA" id="ARBA00022771"/>
    </source>
</evidence>
<sequence length="473" mass="52594">MATTTATYTILPSVNSIMCQSNAGGPNFQRRLSFRRDTLSSMVKDVRVVDPGETIKQQKAIQQKERIIENSMLRRRHSMLNMSSRVPAKRHTLLPRTHTMSNSELRVAASNAASNITDNNASVAARSATQYAVDTTNTTKLLSGRTRLDEKNTGKCKSPTLIPQEHQLQRKQPQETVISHLRKCSACHEKKEISLASKGGKAAAGLGRPHESSITSASFSSDDTVSSCSSLSSSYKNNAASNDNPQRSSVIKELKKCMSNYTTQMNQMLSDNENNIQACKSLIVQQQDLLRQLEELDSEPSRPASPPAPPSSPSMDLLKNVFALRPKTQIVIRQTADKNEADTIFSLQGVCTTAEKRHYIPDEIKSTANSSNQFSYTLNLSHQDRLNKFVLKPVDQWQPDQHIDVCQDKQCDQGFNWFQRKHHCRSCGNIYCSTHSGNRLPLFTGDASASNPTFSRVCDACFYQLVGHSLKPL</sequence>
<feature type="compositionally biased region" description="Pro residues" evidence="5">
    <location>
        <begin position="303"/>
        <end position="312"/>
    </location>
</feature>
<evidence type="ECO:0000256" key="1">
    <source>
        <dbReference type="ARBA" id="ARBA00022723"/>
    </source>
</evidence>
<dbReference type="Proteomes" id="UP000054107">
    <property type="component" value="Unassembled WGS sequence"/>
</dbReference>
<dbReference type="AlphaFoldDB" id="A0A0B7NQD7"/>
<feature type="region of interest" description="Disordered" evidence="5">
    <location>
        <begin position="147"/>
        <end position="172"/>
    </location>
</feature>
<accession>A0A0B7NQD7</accession>
<evidence type="ECO:0000259" key="6">
    <source>
        <dbReference type="PROSITE" id="PS50178"/>
    </source>
</evidence>
<gene>
    <name evidence="7" type="primary">PARPA_12040.1 scaffold 44939</name>
</gene>
<dbReference type="EMBL" id="LN733737">
    <property type="protein sequence ID" value="CEP17740.1"/>
    <property type="molecule type" value="Genomic_DNA"/>
</dbReference>
<evidence type="ECO:0000256" key="3">
    <source>
        <dbReference type="ARBA" id="ARBA00022833"/>
    </source>
</evidence>
<dbReference type="SMART" id="SM00064">
    <property type="entry name" value="FYVE"/>
    <property type="match status" value="1"/>
</dbReference>
<keyword evidence="3" id="KW-0862">Zinc</keyword>
<dbReference type="InterPro" id="IPR011011">
    <property type="entry name" value="Znf_FYVE_PHD"/>
</dbReference>
<organism evidence="7 8">
    <name type="scientific">Parasitella parasitica</name>
    <dbReference type="NCBI Taxonomy" id="35722"/>
    <lineage>
        <taxon>Eukaryota</taxon>
        <taxon>Fungi</taxon>
        <taxon>Fungi incertae sedis</taxon>
        <taxon>Mucoromycota</taxon>
        <taxon>Mucoromycotina</taxon>
        <taxon>Mucoromycetes</taxon>
        <taxon>Mucorales</taxon>
        <taxon>Mucorineae</taxon>
        <taxon>Mucoraceae</taxon>
        <taxon>Parasitella</taxon>
    </lineage>
</organism>
<dbReference type="InterPro" id="IPR052113">
    <property type="entry name" value="FYVE-type_Zinc_Finger"/>
</dbReference>
<dbReference type="STRING" id="35722.A0A0B7NQD7"/>
<evidence type="ECO:0000313" key="8">
    <source>
        <dbReference type="Proteomes" id="UP000054107"/>
    </source>
</evidence>
<dbReference type="CDD" id="cd15760">
    <property type="entry name" value="FYVE_scVPS27p_like"/>
    <property type="match status" value="1"/>
</dbReference>
<dbReference type="InterPro" id="IPR017455">
    <property type="entry name" value="Znf_FYVE-rel"/>
</dbReference>
<feature type="region of interest" description="Disordered" evidence="5">
    <location>
        <begin position="296"/>
        <end position="315"/>
    </location>
</feature>
<reference evidence="7 8" key="1">
    <citation type="submission" date="2014-09" db="EMBL/GenBank/DDBJ databases">
        <authorList>
            <person name="Ellenberger Sabrina"/>
        </authorList>
    </citation>
    <scope>NUCLEOTIDE SEQUENCE [LARGE SCALE GENOMIC DNA]</scope>
    <source>
        <strain evidence="7 8">CBS 412.66</strain>
    </source>
</reference>
<feature type="region of interest" description="Disordered" evidence="5">
    <location>
        <begin position="201"/>
        <end position="223"/>
    </location>
</feature>
<dbReference type="SUPFAM" id="SSF57903">
    <property type="entry name" value="FYVE/PHD zinc finger"/>
    <property type="match status" value="1"/>
</dbReference>
<keyword evidence="1" id="KW-0479">Metal-binding</keyword>
<name>A0A0B7NQD7_9FUNG</name>
<dbReference type="InterPro" id="IPR000306">
    <property type="entry name" value="Znf_FYVE"/>
</dbReference>
<evidence type="ECO:0000313" key="7">
    <source>
        <dbReference type="EMBL" id="CEP17740.1"/>
    </source>
</evidence>
<dbReference type="OrthoDB" id="660555at2759"/>
<keyword evidence="8" id="KW-1185">Reference proteome</keyword>
<dbReference type="PANTHER" id="PTHR39490">
    <property type="entry name" value="ARRESTIN DOMAIN-CONTAINING PROTEIN D"/>
    <property type="match status" value="1"/>
</dbReference>
<evidence type="ECO:0000256" key="5">
    <source>
        <dbReference type="SAM" id="MobiDB-lite"/>
    </source>
</evidence>
<dbReference type="Pfam" id="PF01363">
    <property type="entry name" value="FYVE"/>
    <property type="match status" value="1"/>
</dbReference>